<dbReference type="Proteomes" id="UP001365405">
    <property type="component" value="Unassembled WGS sequence"/>
</dbReference>
<name>A0ABU9CJ89_9BURK</name>
<gene>
    <name evidence="1" type="ORF">AACH10_09665</name>
</gene>
<dbReference type="RefSeq" id="WP_341410178.1">
    <property type="nucleotide sequence ID" value="NZ_JBBUTH010000004.1"/>
</dbReference>
<accession>A0ABU9CJ89</accession>
<keyword evidence="2" id="KW-1185">Reference proteome</keyword>
<dbReference type="EMBL" id="JBBUTH010000004">
    <property type="protein sequence ID" value="MEK8050505.1"/>
    <property type="molecule type" value="Genomic_DNA"/>
</dbReference>
<organism evidence="1 2">
    <name type="scientific">Pseudaquabacterium inlustre</name>
    <dbReference type="NCBI Taxonomy" id="2984192"/>
    <lineage>
        <taxon>Bacteria</taxon>
        <taxon>Pseudomonadati</taxon>
        <taxon>Pseudomonadota</taxon>
        <taxon>Betaproteobacteria</taxon>
        <taxon>Burkholderiales</taxon>
        <taxon>Sphaerotilaceae</taxon>
        <taxon>Pseudaquabacterium</taxon>
    </lineage>
</organism>
<reference evidence="1 2" key="1">
    <citation type="submission" date="2024-04" db="EMBL/GenBank/DDBJ databases">
        <title>Novel species of the genus Ideonella isolated from streams.</title>
        <authorList>
            <person name="Lu H."/>
        </authorList>
    </citation>
    <scope>NUCLEOTIDE SEQUENCE [LARGE SCALE GENOMIC DNA]</scope>
    <source>
        <strain evidence="1 2">DXS22W</strain>
    </source>
</reference>
<proteinExistence type="predicted"/>
<comment type="caution">
    <text evidence="1">The sequence shown here is derived from an EMBL/GenBank/DDBJ whole genome shotgun (WGS) entry which is preliminary data.</text>
</comment>
<protein>
    <submittedName>
        <fullName evidence="1">Uncharacterized protein</fullName>
    </submittedName>
</protein>
<evidence type="ECO:0000313" key="1">
    <source>
        <dbReference type="EMBL" id="MEK8050505.1"/>
    </source>
</evidence>
<sequence>MDIHQMQVRYDPNADRISWQVRTRGGELFSVWLTRRMVQRLWPPFQQLVTRMELATQVAPTTVVHPEAREMLAQAARERPLPMADFKTPFSAEPAAEPLGAEPLLPTSIDLGSGDHGKGLAIRLREAAGRSLELRLNDDLSTALMRLLDKAVQASEWGLVTAPVAVEPPPVAGPAPSSLN</sequence>
<evidence type="ECO:0000313" key="2">
    <source>
        <dbReference type="Proteomes" id="UP001365405"/>
    </source>
</evidence>